<evidence type="ECO:0000313" key="3">
    <source>
        <dbReference type="Proteomes" id="UP000536179"/>
    </source>
</evidence>
<gene>
    <name evidence="2" type="ORF">FHS27_003918</name>
</gene>
<organism evidence="2 3">
    <name type="scientific">Aporhodopirellula rubra</name>
    <dbReference type="NCBI Taxonomy" id="980271"/>
    <lineage>
        <taxon>Bacteria</taxon>
        <taxon>Pseudomonadati</taxon>
        <taxon>Planctomycetota</taxon>
        <taxon>Planctomycetia</taxon>
        <taxon>Pirellulales</taxon>
        <taxon>Pirellulaceae</taxon>
        <taxon>Aporhodopirellula</taxon>
    </lineage>
</organism>
<reference evidence="2 3" key="1">
    <citation type="submission" date="2020-08" db="EMBL/GenBank/DDBJ databases">
        <title>Genomic Encyclopedia of Type Strains, Phase III (KMG-III): the genomes of soil and plant-associated and newly described type strains.</title>
        <authorList>
            <person name="Whitman W."/>
        </authorList>
    </citation>
    <scope>NUCLEOTIDE SEQUENCE [LARGE SCALE GENOMIC DNA]</scope>
    <source>
        <strain evidence="2 3">CECT 8075</strain>
    </source>
</reference>
<protein>
    <submittedName>
        <fullName evidence="2">Uncharacterized protein</fullName>
    </submittedName>
</protein>
<evidence type="ECO:0000313" key="2">
    <source>
        <dbReference type="EMBL" id="MBB3208091.1"/>
    </source>
</evidence>
<proteinExistence type="predicted"/>
<sequence>MGDSATESTEFTEGIGMQLLCALGVLGGLLLTTKYANGTKVLLRDFFD</sequence>
<keyword evidence="3" id="KW-1185">Reference proteome</keyword>
<keyword evidence="1" id="KW-1133">Transmembrane helix</keyword>
<keyword evidence="1" id="KW-0472">Membrane</keyword>
<dbReference type="Proteomes" id="UP000536179">
    <property type="component" value="Unassembled WGS sequence"/>
</dbReference>
<keyword evidence="1" id="KW-0812">Transmembrane</keyword>
<comment type="caution">
    <text evidence="2">The sequence shown here is derived from an EMBL/GenBank/DDBJ whole genome shotgun (WGS) entry which is preliminary data.</text>
</comment>
<dbReference type="AlphaFoldDB" id="A0A7W5E0V1"/>
<evidence type="ECO:0000256" key="1">
    <source>
        <dbReference type="SAM" id="Phobius"/>
    </source>
</evidence>
<name>A0A7W5E0V1_9BACT</name>
<dbReference type="EMBL" id="JACHXU010000013">
    <property type="protein sequence ID" value="MBB3208091.1"/>
    <property type="molecule type" value="Genomic_DNA"/>
</dbReference>
<accession>A0A7W5E0V1</accession>
<feature type="transmembrane region" description="Helical" evidence="1">
    <location>
        <begin position="15"/>
        <end position="36"/>
    </location>
</feature>